<dbReference type="GO" id="GO:0006508">
    <property type="term" value="P:proteolysis"/>
    <property type="evidence" value="ECO:0007669"/>
    <property type="project" value="UniProtKB-KW"/>
</dbReference>
<evidence type="ECO:0000313" key="1">
    <source>
        <dbReference type="EMBL" id="TDV43108.1"/>
    </source>
</evidence>
<gene>
    <name evidence="1" type="ORF">CLV71_11642</name>
</gene>
<dbReference type="InterPro" id="IPR010428">
    <property type="entry name" value="Zincin_1"/>
</dbReference>
<dbReference type="EMBL" id="SOCP01000016">
    <property type="protein sequence ID" value="TDV43108.1"/>
    <property type="molecule type" value="Genomic_DNA"/>
</dbReference>
<evidence type="ECO:0000313" key="2">
    <source>
        <dbReference type="Proteomes" id="UP000294927"/>
    </source>
</evidence>
<accession>A0A4R7V1D6</accession>
<sequence length="117" mass="12809">MPPEEFEPLVVDALDALPEWVVPIVSEIVVLVEDQQPAAEATPGVMLLGLYRGFPRTRYSGRPSGSLPDTITLYRIPILLTSPSPEDVPGRVLKVLGHEVGHALGLSEARLRELGWF</sequence>
<dbReference type="Proteomes" id="UP000294927">
    <property type="component" value="Unassembled WGS sequence"/>
</dbReference>
<protein>
    <submittedName>
        <fullName evidence="1">Putative Zn-dependent protease with MMP-like domain</fullName>
    </submittedName>
</protein>
<proteinExistence type="predicted"/>
<organism evidence="1 2">
    <name type="scientific">Actinophytocola oryzae</name>
    <dbReference type="NCBI Taxonomy" id="502181"/>
    <lineage>
        <taxon>Bacteria</taxon>
        <taxon>Bacillati</taxon>
        <taxon>Actinomycetota</taxon>
        <taxon>Actinomycetes</taxon>
        <taxon>Pseudonocardiales</taxon>
        <taxon>Pseudonocardiaceae</taxon>
    </lineage>
</organism>
<dbReference type="SUPFAM" id="SSF55486">
    <property type="entry name" value="Metalloproteases ('zincins'), catalytic domain"/>
    <property type="match status" value="1"/>
</dbReference>
<dbReference type="InterPro" id="IPR038555">
    <property type="entry name" value="Zincin_1_sf"/>
</dbReference>
<keyword evidence="1" id="KW-0645">Protease</keyword>
<keyword evidence="2" id="KW-1185">Reference proteome</keyword>
<dbReference type="CDD" id="cd12952">
    <property type="entry name" value="MMP_ACEL2062"/>
    <property type="match status" value="1"/>
</dbReference>
<keyword evidence="1" id="KW-0378">Hydrolase</keyword>
<name>A0A4R7V1D6_9PSEU</name>
<dbReference type="Gene3D" id="3.30.2010.20">
    <property type="match status" value="1"/>
</dbReference>
<dbReference type="AlphaFoldDB" id="A0A4R7V1D6"/>
<comment type="caution">
    <text evidence="1">The sequence shown here is derived from an EMBL/GenBank/DDBJ whole genome shotgun (WGS) entry which is preliminary data.</text>
</comment>
<dbReference type="Pfam" id="PF06262">
    <property type="entry name" value="Zincin_1"/>
    <property type="match status" value="1"/>
</dbReference>
<reference evidence="1 2" key="1">
    <citation type="submission" date="2019-03" db="EMBL/GenBank/DDBJ databases">
        <title>Genomic Encyclopedia of Archaeal and Bacterial Type Strains, Phase II (KMG-II): from individual species to whole genera.</title>
        <authorList>
            <person name="Goeker M."/>
        </authorList>
    </citation>
    <scope>NUCLEOTIDE SEQUENCE [LARGE SCALE GENOMIC DNA]</scope>
    <source>
        <strain evidence="1 2">DSM 45499</strain>
    </source>
</reference>
<dbReference type="GO" id="GO:0008233">
    <property type="term" value="F:peptidase activity"/>
    <property type="evidence" value="ECO:0007669"/>
    <property type="project" value="UniProtKB-KW"/>
</dbReference>